<sequence>MAEASKIMSIKEVVSKFVKPHRAWVVGGFGYTRTNASIPREVIRQNIPNLYLQTNAGATPVMMLAGAGQLDWIEMTYIGLETIQPVSYEIRKGLEEGDISAYMLFSNYSWALRTHAGRFGMQFATGMADIGTDLIEYDVFGKAGLRGKNEKGMWIHPDIPPARQVIIDDPFDGWGLRPHQYDPENKWSPGDVPDTTWNKTAAEEDGIYYEKLRKQATKYTGKPGVKAVLYPPSIPYLATTHVQRCGNKGTARIEGLLVPDVEQSLSAKYLVIATEKIVPEEELRFRPSENQIPMIHVDAIVETPWGGYPTNVTYLYDYDWMWWKFYIQANRVADTPDGRKALADYWHEIVGKDEWDFLQNKVGTDKFEFGKIKAKYECPSGATGFARLYELVADTKYGYKPDQYRPI</sequence>
<accession>A0A1G6ND63</accession>
<dbReference type="InterPro" id="IPR037171">
    <property type="entry name" value="NagB/RpiA_transferase-like"/>
</dbReference>
<proteinExistence type="predicted"/>
<gene>
    <name evidence="1" type="ORF">SAMN05660835_01174</name>
</gene>
<evidence type="ECO:0000313" key="1">
    <source>
        <dbReference type="EMBL" id="SDC65789.1"/>
    </source>
</evidence>
<keyword evidence="1" id="KW-0808">Transferase</keyword>
<organism evidence="1 2">
    <name type="scientific">Desulfurella multipotens</name>
    <dbReference type="NCBI Taxonomy" id="79269"/>
    <lineage>
        <taxon>Bacteria</taxon>
        <taxon>Pseudomonadati</taxon>
        <taxon>Campylobacterota</taxon>
        <taxon>Desulfurellia</taxon>
        <taxon>Desulfurellales</taxon>
        <taxon>Desulfurellaceae</taxon>
        <taxon>Desulfurella</taxon>
    </lineage>
</organism>
<dbReference type="RefSeq" id="WP_092128866.1">
    <property type="nucleotide sequence ID" value="NZ_FMYU01000007.1"/>
</dbReference>
<dbReference type="AlphaFoldDB" id="A0A1G6ND63"/>
<name>A0A1G6ND63_9BACT</name>
<dbReference type="OrthoDB" id="9777193at2"/>
<reference evidence="2" key="1">
    <citation type="submission" date="2016-10" db="EMBL/GenBank/DDBJ databases">
        <authorList>
            <person name="Varghese N."/>
            <person name="Submissions S."/>
        </authorList>
    </citation>
    <scope>NUCLEOTIDE SEQUENCE [LARGE SCALE GENOMIC DNA]</scope>
    <source>
        <strain evidence="2">DSM 8415</strain>
    </source>
</reference>
<keyword evidence="2" id="KW-1185">Reference proteome</keyword>
<dbReference type="Proteomes" id="UP000199411">
    <property type="component" value="Unassembled WGS sequence"/>
</dbReference>
<dbReference type="GO" id="GO:0008410">
    <property type="term" value="F:CoA-transferase activity"/>
    <property type="evidence" value="ECO:0007669"/>
    <property type="project" value="InterPro"/>
</dbReference>
<protein>
    <submittedName>
        <fullName evidence="1">Glutaconate CoA-transferase subunit A</fullName>
    </submittedName>
</protein>
<dbReference type="EMBL" id="FMYU01000007">
    <property type="protein sequence ID" value="SDC65789.1"/>
    <property type="molecule type" value="Genomic_DNA"/>
</dbReference>
<dbReference type="Pfam" id="PF01144">
    <property type="entry name" value="CoA_trans"/>
    <property type="match status" value="1"/>
</dbReference>
<dbReference type="Gene3D" id="3.40.1080.10">
    <property type="entry name" value="Glutaconate Coenzyme A-transferase"/>
    <property type="match status" value="1"/>
</dbReference>
<dbReference type="InterPro" id="IPR004165">
    <property type="entry name" value="CoA_trans_fam_I"/>
</dbReference>
<evidence type="ECO:0000313" key="2">
    <source>
        <dbReference type="Proteomes" id="UP000199411"/>
    </source>
</evidence>
<dbReference type="SUPFAM" id="SSF100950">
    <property type="entry name" value="NagB/RpiA/CoA transferase-like"/>
    <property type="match status" value="1"/>
</dbReference>